<evidence type="ECO:0000313" key="2">
    <source>
        <dbReference type="Proteomes" id="UP000002384"/>
    </source>
</evidence>
<sequence>MKLNVKKRGNSLSVIIPKEMAVNLNVEDGDTLFATLIIVGQQHHYMSWLLLTAMDF</sequence>
<dbReference type="KEGG" id="cyc:PCC7424_0567"/>
<dbReference type="AlphaFoldDB" id="B7KEK4"/>
<accession>B7KEK4</accession>
<dbReference type="RefSeq" id="WP_012597976.1">
    <property type="nucleotide sequence ID" value="NC_011729.1"/>
</dbReference>
<keyword evidence="2" id="KW-1185">Reference proteome</keyword>
<evidence type="ECO:0000313" key="1">
    <source>
        <dbReference type="EMBL" id="ACK69029.1"/>
    </source>
</evidence>
<dbReference type="SUPFAM" id="SSF89447">
    <property type="entry name" value="AbrB/MazE/MraZ-like"/>
    <property type="match status" value="1"/>
</dbReference>
<proteinExistence type="predicted"/>
<organism evidence="1 2">
    <name type="scientific">Gloeothece citriformis (strain PCC 7424)</name>
    <name type="common">Cyanothece sp. (strain PCC 7424)</name>
    <dbReference type="NCBI Taxonomy" id="65393"/>
    <lineage>
        <taxon>Bacteria</taxon>
        <taxon>Bacillati</taxon>
        <taxon>Cyanobacteriota</taxon>
        <taxon>Cyanophyceae</taxon>
        <taxon>Oscillatoriophycideae</taxon>
        <taxon>Chroococcales</taxon>
        <taxon>Aphanothecaceae</taxon>
        <taxon>Gloeothece</taxon>
        <taxon>Gloeothece citriformis</taxon>
    </lineage>
</organism>
<dbReference type="Proteomes" id="UP000002384">
    <property type="component" value="Chromosome"/>
</dbReference>
<dbReference type="Gene3D" id="2.10.260.10">
    <property type="match status" value="1"/>
</dbReference>
<dbReference type="InterPro" id="IPR037914">
    <property type="entry name" value="SpoVT-AbrB_sf"/>
</dbReference>
<dbReference type="EMBL" id="CP001291">
    <property type="protein sequence ID" value="ACK69029.1"/>
    <property type="molecule type" value="Genomic_DNA"/>
</dbReference>
<reference evidence="2" key="1">
    <citation type="journal article" date="2011" name="MBio">
        <title>Novel metabolic attributes of the genus Cyanothece, comprising a group of unicellular nitrogen-fixing Cyanobacteria.</title>
        <authorList>
            <person name="Bandyopadhyay A."/>
            <person name="Elvitigala T."/>
            <person name="Welsh E."/>
            <person name="Stockel J."/>
            <person name="Liberton M."/>
            <person name="Min H."/>
            <person name="Sherman L.A."/>
            <person name="Pakrasi H.B."/>
        </authorList>
    </citation>
    <scope>NUCLEOTIDE SEQUENCE [LARGE SCALE GENOMIC DNA]</scope>
    <source>
        <strain evidence="2">PCC 7424</strain>
    </source>
</reference>
<gene>
    <name evidence="1" type="ordered locus">PCC7424_0567</name>
</gene>
<name>B7KEK4_GLOC7</name>
<dbReference type="HOGENOM" id="CLU_3006645_0_0_3"/>
<protein>
    <submittedName>
        <fullName evidence="1">Transcriptional regulator/antitoxin, MazE</fullName>
    </submittedName>
</protein>